<dbReference type="RefSeq" id="WP_120624278.1">
    <property type="nucleotide sequence ID" value="NZ_RAWG01000025.1"/>
</dbReference>
<comment type="caution">
    <text evidence="1">The sequence shown here is derived from an EMBL/GenBank/DDBJ whole genome shotgun (WGS) entry which is preliminary data.</text>
</comment>
<dbReference type="OrthoDB" id="5504578at2"/>
<keyword evidence="2" id="KW-1185">Reference proteome</keyword>
<name>A0A3A8NQ60_9BACT</name>
<evidence type="ECO:0000313" key="2">
    <source>
        <dbReference type="Proteomes" id="UP000273405"/>
    </source>
</evidence>
<evidence type="ECO:0000313" key="1">
    <source>
        <dbReference type="EMBL" id="RKH46203.1"/>
    </source>
</evidence>
<organism evidence="1 2">
    <name type="scientific">Corallococcus sicarius</name>
    <dbReference type="NCBI Taxonomy" id="2316726"/>
    <lineage>
        <taxon>Bacteria</taxon>
        <taxon>Pseudomonadati</taxon>
        <taxon>Myxococcota</taxon>
        <taxon>Myxococcia</taxon>
        <taxon>Myxococcales</taxon>
        <taxon>Cystobacterineae</taxon>
        <taxon>Myxococcaceae</taxon>
        <taxon>Corallococcus</taxon>
    </lineage>
</organism>
<dbReference type="Proteomes" id="UP000273405">
    <property type="component" value="Unassembled WGS sequence"/>
</dbReference>
<protein>
    <submittedName>
        <fullName evidence="1">Uncharacterized protein</fullName>
    </submittedName>
</protein>
<reference evidence="2" key="1">
    <citation type="submission" date="2018-09" db="EMBL/GenBank/DDBJ databases">
        <authorList>
            <person name="Livingstone P.G."/>
            <person name="Whitworth D.E."/>
        </authorList>
    </citation>
    <scope>NUCLEOTIDE SEQUENCE [LARGE SCALE GENOMIC DNA]</scope>
    <source>
        <strain evidence="2">CA040B</strain>
    </source>
</reference>
<dbReference type="EMBL" id="RAWG01000025">
    <property type="protein sequence ID" value="RKH46203.1"/>
    <property type="molecule type" value="Genomic_DNA"/>
</dbReference>
<accession>A0A3A8NQ60</accession>
<proteinExistence type="predicted"/>
<sequence length="165" mass="18876">MGRQIALCLLDSDLELLEGELRKGEDFRIIQDLSDRPEATEAVGGLRQQRQMAFLVLTKDLPHVRLRPIPGKTSYYVDQLTSPVIEFSACWWNGSEMRPGRLFFDPKPYFEGTTQVEKPEGFLKWSNWIMATSRKVLTFDRETGALWGAEARRLRDASGVKLLSL</sequence>
<gene>
    <name evidence="1" type="ORF">D7X12_05895</name>
</gene>
<dbReference type="AlphaFoldDB" id="A0A3A8NQ60"/>